<dbReference type="Pfam" id="PF00730">
    <property type="entry name" value="HhH-GPD"/>
    <property type="match status" value="1"/>
</dbReference>
<comment type="similarity">
    <text evidence="3">Belongs to the Nth/MutY family.</text>
</comment>
<comment type="cofactor">
    <cofactor evidence="2">
        <name>[4Fe-4S] cluster</name>
        <dbReference type="ChEBI" id="CHEBI:49883"/>
    </cofactor>
</comment>
<evidence type="ECO:0000256" key="11">
    <source>
        <dbReference type="ARBA" id="ARBA00023014"/>
    </source>
</evidence>
<dbReference type="InterPro" id="IPR003651">
    <property type="entry name" value="Endonuclease3_FeS-loop_motif"/>
</dbReference>
<dbReference type="PROSITE" id="PS01155">
    <property type="entry name" value="ENDONUCLEASE_III_2"/>
    <property type="match status" value="1"/>
</dbReference>
<dbReference type="InterPro" id="IPR011257">
    <property type="entry name" value="DNA_glycosylase"/>
</dbReference>
<dbReference type="GO" id="GO:0051539">
    <property type="term" value="F:4 iron, 4 sulfur cluster binding"/>
    <property type="evidence" value="ECO:0007669"/>
    <property type="project" value="UniProtKB-KW"/>
</dbReference>
<evidence type="ECO:0000256" key="3">
    <source>
        <dbReference type="ARBA" id="ARBA00008343"/>
    </source>
</evidence>
<dbReference type="InterPro" id="IPR000445">
    <property type="entry name" value="HhH_motif"/>
</dbReference>
<keyword evidence="12" id="KW-0234">DNA repair</keyword>
<sequence>MVALEVLDPIQPQLLRGQQRRRDLLHQHALETVWHIARVQRLGCGRHGAALLVAQHDHQRHLQGVHREFQAGQHGQVGDFAGGADHEDVAQTLVKQDFHGRARIRAREHNRVRSLPCLHGLAAVAVLVRVVGILLHEALVAFAQGFPRFERGLLGPLLCRFSCVWCSAHNFHCAPHYCGGEMNTQILCAKLNSWFAEHGRALPWRHPDTTPWAVLVSEIMAQQTPVARVIPLWEAWMKRWPTPSDLAAASKADVLTMWANLGYPRRALRLQLAAQGCVEHHKGRVPETVEELEALPGIGAYTARAVAAFAFGQAVPVVDTNVRRVYSRLVKGAFLVGPARSADLVDVADLLPWVDPDPFLIRRHYAAHNADPADRDAANLMCSSLMELGALVCTARSPKCGECPLRSECAWVQAGCPAPSEAEASQAARRVQKFAGTDRQVRGKVMALLRESPNSQVEWAQIAAVWADQAQLERAVRSLVADELVVTVGEEPRGLALPR</sequence>
<evidence type="ECO:0000259" key="14">
    <source>
        <dbReference type="SMART" id="SM00478"/>
    </source>
</evidence>
<evidence type="ECO:0000256" key="2">
    <source>
        <dbReference type="ARBA" id="ARBA00001966"/>
    </source>
</evidence>
<dbReference type="PANTHER" id="PTHR42944:SF1">
    <property type="entry name" value="ADENINE DNA GLYCOSYLASE"/>
    <property type="match status" value="1"/>
</dbReference>
<comment type="catalytic activity">
    <reaction evidence="1">
        <text>Hydrolyzes free adenine bases from 7,8-dihydro-8-oxoguanine:adenine mismatched double-stranded DNA, leaving an apurinic site.</text>
        <dbReference type="EC" id="3.2.2.31"/>
    </reaction>
</comment>
<keyword evidence="6" id="KW-0004">4Fe-4S</keyword>
<dbReference type="Pfam" id="PF10576">
    <property type="entry name" value="EndIII_4Fe-2S"/>
    <property type="match status" value="1"/>
</dbReference>
<name>A0A418Q519_9CORY</name>
<keyword evidence="13" id="KW-0326">Glycosidase</keyword>
<reference evidence="15 16" key="1">
    <citation type="submission" date="2018-09" db="EMBL/GenBank/DDBJ databases">
        <title>Optimization and identification of Corynebacterium falsenii FN1-14 from fish paste.</title>
        <authorList>
            <person name="Daroonpunt R."/>
            <person name="Tanasupawat S."/>
        </authorList>
    </citation>
    <scope>NUCLEOTIDE SEQUENCE [LARGE SCALE GENOMIC DNA]</scope>
    <source>
        <strain evidence="15 16">FN1-14</strain>
    </source>
</reference>
<evidence type="ECO:0000313" key="16">
    <source>
        <dbReference type="Proteomes" id="UP000285278"/>
    </source>
</evidence>
<evidence type="ECO:0000256" key="7">
    <source>
        <dbReference type="ARBA" id="ARBA00022723"/>
    </source>
</evidence>
<dbReference type="PROSITE" id="PS00764">
    <property type="entry name" value="ENDONUCLEASE_III_1"/>
    <property type="match status" value="1"/>
</dbReference>
<evidence type="ECO:0000256" key="8">
    <source>
        <dbReference type="ARBA" id="ARBA00022763"/>
    </source>
</evidence>
<dbReference type="CDD" id="cd00056">
    <property type="entry name" value="ENDO3c"/>
    <property type="match status" value="1"/>
</dbReference>
<proteinExistence type="inferred from homology"/>
<feature type="domain" description="HhH-GPD" evidence="14">
    <location>
        <begin position="220"/>
        <end position="371"/>
    </location>
</feature>
<dbReference type="InterPro" id="IPR003265">
    <property type="entry name" value="HhH-GPD_domain"/>
</dbReference>
<dbReference type="SUPFAM" id="SSF48150">
    <property type="entry name" value="DNA-glycosylase"/>
    <property type="match status" value="1"/>
</dbReference>
<dbReference type="GO" id="GO:0034039">
    <property type="term" value="F:8-oxo-7,8-dihydroguanine DNA N-glycosylase activity"/>
    <property type="evidence" value="ECO:0007669"/>
    <property type="project" value="TreeGrafter"/>
</dbReference>
<evidence type="ECO:0000313" key="15">
    <source>
        <dbReference type="EMBL" id="RIX33586.1"/>
    </source>
</evidence>
<evidence type="ECO:0000256" key="12">
    <source>
        <dbReference type="ARBA" id="ARBA00023204"/>
    </source>
</evidence>
<dbReference type="GO" id="GO:0046872">
    <property type="term" value="F:metal ion binding"/>
    <property type="evidence" value="ECO:0007669"/>
    <property type="project" value="UniProtKB-KW"/>
</dbReference>
<keyword evidence="8" id="KW-0227">DNA damage</keyword>
<dbReference type="InterPro" id="IPR004035">
    <property type="entry name" value="Endouclease-III_FeS-bd_BS"/>
</dbReference>
<organism evidence="15 16">
    <name type="scientific">Corynebacterium falsenii</name>
    <dbReference type="NCBI Taxonomy" id="108486"/>
    <lineage>
        <taxon>Bacteria</taxon>
        <taxon>Bacillati</taxon>
        <taxon>Actinomycetota</taxon>
        <taxon>Actinomycetes</taxon>
        <taxon>Mycobacteriales</taxon>
        <taxon>Corynebacteriaceae</taxon>
        <taxon>Corynebacterium</taxon>
    </lineage>
</organism>
<gene>
    <name evidence="15" type="ORF">D3M95_10170</name>
</gene>
<dbReference type="GO" id="GO:0006298">
    <property type="term" value="P:mismatch repair"/>
    <property type="evidence" value="ECO:0007669"/>
    <property type="project" value="TreeGrafter"/>
</dbReference>
<accession>A0A418Q519</accession>
<keyword evidence="16" id="KW-1185">Reference proteome</keyword>
<keyword evidence="11" id="KW-0411">Iron-sulfur</keyword>
<dbReference type="GO" id="GO:0032357">
    <property type="term" value="F:oxidized purine DNA binding"/>
    <property type="evidence" value="ECO:0007669"/>
    <property type="project" value="TreeGrafter"/>
</dbReference>
<dbReference type="AlphaFoldDB" id="A0A418Q519"/>
<evidence type="ECO:0000256" key="13">
    <source>
        <dbReference type="ARBA" id="ARBA00023295"/>
    </source>
</evidence>
<evidence type="ECO:0000256" key="4">
    <source>
        <dbReference type="ARBA" id="ARBA00012045"/>
    </source>
</evidence>
<dbReference type="GO" id="GO:0035485">
    <property type="term" value="F:adenine/guanine mispair binding"/>
    <property type="evidence" value="ECO:0007669"/>
    <property type="project" value="TreeGrafter"/>
</dbReference>
<evidence type="ECO:0000256" key="6">
    <source>
        <dbReference type="ARBA" id="ARBA00022485"/>
    </source>
</evidence>
<dbReference type="Pfam" id="PF00633">
    <property type="entry name" value="HHH"/>
    <property type="match status" value="1"/>
</dbReference>
<protein>
    <recommendedName>
        <fullName evidence="5">Adenine DNA glycosylase</fullName>
        <ecNumber evidence="4">3.2.2.31</ecNumber>
    </recommendedName>
</protein>
<dbReference type="GO" id="GO:0000701">
    <property type="term" value="F:purine-specific mismatch base pair DNA N-glycosylase activity"/>
    <property type="evidence" value="ECO:0007669"/>
    <property type="project" value="UniProtKB-EC"/>
</dbReference>
<dbReference type="InterPro" id="IPR044298">
    <property type="entry name" value="MIG/MutY"/>
</dbReference>
<dbReference type="InterPro" id="IPR004036">
    <property type="entry name" value="Endonuclease-III-like_CS2"/>
</dbReference>
<dbReference type="EMBL" id="QXJK01000014">
    <property type="protein sequence ID" value="RIX33586.1"/>
    <property type="molecule type" value="Genomic_DNA"/>
</dbReference>
<dbReference type="Gene3D" id="1.10.340.30">
    <property type="entry name" value="Hypothetical protein, domain 2"/>
    <property type="match status" value="1"/>
</dbReference>
<dbReference type="Proteomes" id="UP000285278">
    <property type="component" value="Unassembled WGS sequence"/>
</dbReference>
<comment type="caution">
    <text evidence="15">The sequence shown here is derived from an EMBL/GenBank/DDBJ whole genome shotgun (WGS) entry which is preliminary data.</text>
</comment>
<keyword evidence="9" id="KW-0378">Hydrolase</keyword>
<dbReference type="InterPro" id="IPR023170">
    <property type="entry name" value="HhH_base_excis_C"/>
</dbReference>
<evidence type="ECO:0000256" key="5">
    <source>
        <dbReference type="ARBA" id="ARBA00022023"/>
    </source>
</evidence>
<dbReference type="EC" id="3.2.2.31" evidence="4"/>
<dbReference type="STRING" id="1451189.CFAL_01870"/>
<evidence type="ECO:0000256" key="1">
    <source>
        <dbReference type="ARBA" id="ARBA00000843"/>
    </source>
</evidence>
<dbReference type="OrthoDB" id="9802365at2"/>
<keyword evidence="10" id="KW-0408">Iron</keyword>
<dbReference type="Gene3D" id="1.10.1670.10">
    <property type="entry name" value="Helix-hairpin-Helix base-excision DNA repair enzymes (C-terminal)"/>
    <property type="match status" value="1"/>
</dbReference>
<keyword evidence="7" id="KW-0479">Metal-binding</keyword>
<dbReference type="SMART" id="SM00478">
    <property type="entry name" value="ENDO3c"/>
    <property type="match status" value="1"/>
</dbReference>
<dbReference type="GO" id="GO:0006284">
    <property type="term" value="P:base-excision repair"/>
    <property type="evidence" value="ECO:0007669"/>
    <property type="project" value="InterPro"/>
</dbReference>
<evidence type="ECO:0000256" key="9">
    <source>
        <dbReference type="ARBA" id="ARBA00022801"/>
    </source>
</evidence>
<dbReference type="PANTHER" id="PTHR42944">
    <property type="entry name" value="ADENINE DNA GLYCOSYLASE"/>
    <property type="match status" value="1"/>
</dbReference>
<evidence type="ECO:0000256" key="10">
    <source>
        <dbReference type="ARBA" id="ARBA00023004"/>
    </source>
</evidence>
<dbReference type="SMART" id="SM00525">
    <property type="entry name" value="FES"/>
    <property type="match status" value="1"/>
</dbReference>